<gene>
    <name evidence="12" type="ORF">GB882_15435</name>
</gene>
<evidence type="ECO:0000256" key="5">
    <source>
        <dbReference type="ARBA" id="ARBA00022498"/>
    </source>
</evidence>
<dbReference type="InterPro" id="IPR003099">
    <property type="entry name" value="Prephen_DH"/>
</dbReference>
<evidence type="ECO:0000259" key="10">
    <source>
        <dbReference type="PROSITE" id="PS51176"/>
    </source>
</evidence>
<dbReference type="PROSITE" id="PS51176">
    <property type="entry name" value="PDH_ADH"/>
    <property type="match status" value="1"/>
</dbReference>
<dbReference type="GO" id="GO:0008977">
    <property type="term" value="F:prephenate dehydrogenase (NAD+) activity"/>
    <property type="evidence" value="ECO:0007669"/>
    <property type="project" value="UniProtKB-EC"/>
</dbReference>
<dbReference type="InterPro" id="IPR050812">
    <property type="entry name" value="Preph/Arog_dehydrog"/>
</dbReference>
<dbReference type="EC" id="1.3.1.12" evidence="3"/>
<keyword evidence="13" id="KW-1185">Reference proteome</keyword>
<dbReference type="PANTHER" id="PTHR21363:SF0">
    <property type="entry name" value="PREPHENATE DEHYDROGENASE [NADP(+)]"/>
    <property type="match status" value="1"/>
</dbReference>
<dbReference type="PANTHER" id="PTHR21363">
    <property type="entry name" value="PREPHENATE DEHYDROGENASE"/>
    <property type="match status" value="1"/>
</dbReference>
<dbReference type="InterPro" id="IPR045865">
    <property type="entry name" value="ACT-like_dom_sf"/>
</dbReference>
<dbReference type="GO" id="GO:0004665">
    <property type="term" value="F:prephenate dehydrogenase (NADP+) activity"/>
    <property type="evidence" value="ECO:0007669"/>
    <property type="project" value="InterPro"/>
</dbReference>
<dbReference type="SUPFAM" id="SSF55021">
    <property type="entry name" value="ACT-like"/>
    <property type="match status" value="1"/>
</dbReference>
<evidence type="ECO:0000256" key="2">
    <source>
        <dbReference type="ARBA" id="ARBA00007964"/>
    </source>
</evidence>
<dbReference type="Proteomes" id="UP000429644">
    <property type="component" value="Unassembled WGS sequence"/>
</dbReference>
<evidence type="ECO:0000313" key="13">
    <source>
        <dbReference type="Proteomes" id="UP000429644"/>
    </source>
</evidence>
<dbReference type="InterPro" id="IPR008927">
    <property type="entry name" value="6-PGluconate_DH-like_C_sf"/>
</dbReference>
<dbReference type="CDD" id="cd02116">
    <property type="entry name" value="ACT"/>
    <property type="match status" value="1"/>
</dbReference>
<keyword evidence="5" id="KW-0827">Tyrosine biosynthesis</keyword>
<evidence type="ECO:0000256" key="8">
    <source>
        <dbReference type="ARBA" id="ARBA00023141"/>
    </source>
</evidence>
<dbReference type="SUPFAM" id="SSF51735">
    <property type="entry name" value="NAD(P)-binding Rossmann-fold domains"/>
    <property type="match status" value="1"/>
</dbReference>
<evidence type="ECO:0000259" key="11">
    <source>
        <dbReference type="PROSITE" id="PS51671"/>
    </source>
</evidence>
<reference evidence="12 13" key="1">
    <citation type="submission" date="2019-10" db="EMBL/GenBank/DDBJ databases">
        <title>Georgenia wutianyii sp. nov. and Georgenia yuyongxinii sp. nov. isolated from plateau pika (Ochotona curzoniae) in the Qinghai-Tibet plateau of China.</title>
        <authorList>
            <person name="Tian Z."/>
        </authorList>
    </citation>
    <scope>NUCLEOTIDE SEQUENCE [LARGE SCALE GENOMIC DNA]</scope>
    <source>
        <strain evidence="12 13">JCM 15130</strain>
    </source>
</reference>
<comment type="similarity">
    <text evidence="2">Belongs to the prephenate/arogenate dehydrogenase family.</text>
</comment>
<dbReference type="EMBL" id="WHPD01003331">
    <property type="protein sequence ID" value="MPV90067.1"/>
    <property type="molecule type" value="Genomic_DNA"/>
</dbReference>
<dbReference type="AlphaFoldDB" id="A0A7J9UZJ4"/>
<dbReference type="Gene3D" id="3.40.50.720">
    <property type="entry name" value="NAD(P)-binding Rossmann-like Domain"/>
    <property type="match status" value="1"/>
</dbReference>
<dbReference type="Pfam" id="PF20463">
    <property type="entry name" value="PDH_C"/>
    <property type="match status" value="1"/>
</dbReference>
<dbReference type="SUPFAM" id="SSF48179">
    <property type="entry name" value="6-phosphogluconate dehydrogenase C-terminal domain-like"/>
    <property type="match status" value="1"/>
</dbReference>
<dbReference type="Gene3D" id="3.30.70.260">
    <property type="match status" value="1"/>
</dbReference>
<dbReference type="InterPro" id="IPR002912">
    <property type="entry name" value="ACT_dom"/>
</dbReference>
<feature type="domain" description="Prephenate/arogenate dehydrogenase" evidence="10">
    <location>
        <begin position="14"/>
        <end position="293"/>
    </location>
</feature>
<sequence>MPENMPRPAVATVGPVRVVGTGLLGASLGLALSAAGVDVQLEDVSPSAVALGRDIGAGRPVTAESPAPRLVVVATPPDVAGPTVLAQLRAHPGAVVTDVASVKARVAAYVERHGGDDAARYVGSHPMAGRERSGAAAADADLFVGRPWVIVPGPRSTPDAVLTVRSLAVDVGAAPTTLGAQEHDDAVALVSHLPQLAASMVAARLREAPETALGLAGQGLRDVTRIAASDPQLWAAILVGNAGPVARALQALRDDVDTALAALRRAAADGPLTEGAAGPLARVVAAGNTGVARIPGKHGGAPRRYAEVSVLVPDQPGELGRLFGEVGEAGVNIEDLHLEHSAGQPVGLAILSVDPAAATRLEAELDRRGWRLVAGGRAEA</sequence>
<protein>
    <recommendedName>
        <fullName evidence="4">Prephenate dehydrogenase</fullName>
        <ecNumber evidence="3">1.3.1.12</ecNumber>
    </recommendedName>
</protein>
<dbReference type="NCBIfam" id="NF005111">
    <property type="entry name" value="PRK06545.2-3"/>
    <property type="match status" value="1"/>
</dbReference>
<keyword evidence="8" id="KW-0028">Amino-acid biosynthesis</keyword>
<name>A0A7J9UZJ4_9MICO</name>
<proteinExistence type="inferred from homology"/>
<dbReference type="Gene3D" id="1.10.3660.10">
    <property type="entry name" value="6-phosphogluconate dehydrogenase C-terminal like domain"/>
    <property type="match status" value="1"/>
</dbReference>
<evidence type="ECO:0000256" key="9">
    <source>
        <dbReference type="ARBA" id="ARBA00049260"/>
    </source>
</evidence>
<keyword evidence="8" id="KW-0057">Aromatic amino acid biosynthesis</keyword>
<evidence type="ECO:0000256" key="7">
    <source>
        <dbReference type="ARBA" id="ARBA00023027"/>
    </source>
</evidence>
<comment type="pathway">
    <text evidence="1">Amino-acid biosynthesis; L-tyrosine biosynthesis; (4-hydroxyphenyl)pyruvate from prephenate (NAD(+) route): step 1/1.</text>
</comment>
<dbReference type="InterPro" id="IPR046825">
    <property type="entry name" value="PDH_C"/>
</dbReference>
<evidence type="ECO:0000256" key="3">
    <source>
        <dbReference type="ARBA" id="ARBA00012068"/>
    </source>
</evidence>
<evidence type="ECO:0000256" key="4">
    <source>
        <dbReference type="ARBA" id="ARBA00016891"/>
    </source>
</evidence>
<dbReference type="UniPathway" id="UPA00122">
    <property type="reaction ID" value="UER00961"/>
</dbReference>
<dbReference type="GO" id="GO:0006571">
    <property type="term" value="P:tyrosine biosynthetic process"/>
    <property type="evidence" value="ECO:0007669"/>
    <property type="project" value="UniProtKB-UniPathway"/>
</dbReference>
<comment type="caution">
    <text evidence="12">The sequence shown here is derived from an EMBL/GenBank/DDBJ whole genome shotgun (WGS) entry which is preliminary data.</text>
</comment>
<evidence type="ECO:0000313" key="12">
    <source>
        <dbReference type="EMBL" id="MPV90067.1"/>
    </source>
</evidence>
<evidence type="ECO:0000256" key="6">
    <source>
        <dbReference type="ARBA" id="ARBA00023002"/>
    </source>
</evidence>
<dbReference type="PROSITE" id="PS51671">
    <property type="entry name" value="ACT"/>
    <property type="match status" value="1"/>
</dbReference>
<keyword evidence="6 12" id="KW-0560">Oxidoreductase</keyword>
<feature type="domain" description="ACT" evidence="11">
    <location>
        <begin position="307"/>
        <end position="380"/>
    </location>
</feature>
<dbReference type="NCBIfam" id="NF005112">
    <property type="entry name" value="PRK06545.2-4"/>
    <property type="match status" value="1"/>
</dbReference>
<dbReference type="InterPro" id="IPR046826">
    <property type="entry name" value="PDH_N"/>
</dbReference>
<dbReference type="GO" id="GO:0070403">
    <property type="term" value="F:NAD+ binding"/>
    <property type="evidence" value="ECO:0007669"/>
    <property type="project" value="InterPro"/>
</dbReference>
<keyword evidence="7" id="KW-0520">NAD</keyword>
<dbReference type="Pfam" id="PF02153">
    <property type="entry name" value="PDH_N"/>
    <property type="match status" value="1"/>
</dbReference>
<accession>A0A7J9UZJ4</accession>
<organism evidence="12 13">
    <name type="scientific">Georgenia ruanii</name>
    <dbReference type="NCBI Taxonomy" id="348442"/>
    <lineage>
        <taxon>Bacteria</taxon>
        <taxon>Bacillati</taxon>
        <taxon>Actinomycetota</taxon>
        <taxon>Actinomycetes</taxon>
        <taxon>Micrococcales</taxon>
        <taxon>Bogoriellaceae</taxon>
        <taxon>Georgenia</taxon>
    </lineage>
</organism>
<dbReference type="InterPro" id="IPR036291">
    <property type="entry name" value="NAD(P)-bd_dom_sf"/>
</dbReference>
<comment type="catalytic activity">
    <reaction evidence="9">
        <text>prephenate + NAD(+) = 3-(4-hydroxyphenyl)pyruvate + CO2 + NADH</text>
        <dbReference type="Rhea" id="RHEA:13869"/>
        <dbReference type="ChEBI" id="CHEBI:16526"/>
        <dbReference type="ChEBI" id="CHEBI:29934"/>
        <dbReference type="ChEBI" id="CHEBI:36242"/>
        <dbReference type="ChEBI" id="CHEBI:57540"/>
        <dbReference type="ChEBI" id="CHEBI:57945"/>
        <dbReference type="EC" id="1.3.1.12"/>
    </reaction>
</comment>
<evidence type="ECO:0000256" key="1">
    <source>
        <dbReference type="ARBA" id="ARBA00005067"/>
    </source>
</evidence>